<dbReference type="RefSeq" id="WP_390364180.1">
    <property type="nucleotide sequence ID" value="NZ_JBHTKJ010000065.1"/>
</dbReference>
<dbReference type="Proteomes" id="UP001597040">
    <property type="component" value="Unassembled WGS sequence"/>
</dbReference>
<reference evidence="3" key="1">
    <citation type="journal article" date="2019" name="Int. J. Syst. Evol. Microbiol.">
        <title>The Global Catalogue of Microorganisms (GCM) 10K type strain sequencing project: providing services to taxonomists for standard genome sequencing and annotation.</title>
        <authorList>
            <consortium name="The Broad Institute Genomics Platform"/>
            <consortium name="The Broad Institute Genome Sequencing Center for Infectious Disease"/>
            <person name="Wu L."/>
            <person name="Ma J."/>
        </authorList>
    </citation>
    <scope>NUCLEOTIDE SEQUENCE [LARGE SCALE GENOMIC DNA]</scope>
    <source>
        <strain evidence="3">CCUG 56754</strain>
    </source>
</reference>
<keyword evidence="3" id="KW-1185">Reference proteome</keyword>
<comment type="caution">
    <text evidence="2">The sequence shown here is derived from an EMBL/GenBank/DDBJ whole genome shotgun (WGS) entry which is preliminary data.</text>
</comment>
<protein>
    <submittedName>
        <fullName evidence="2">Na-translocating system protein MpsC family protein</fullName>
    </submittedName>
</protein>
<dbReference type="Pfam" id="PF10057">
    <property type="entry name" value="MpsC"/>
    <property type="match status" value="1"/>
</dbReference>
<dbReference type="InterPro" id="IPR018745">
    <property type="entry name" value="MpsC"/>
</dbReference>
<evidence type="ECO:0000313" key="2">
    <source>
        <dbReference type="EMBL" id="MFD1040268.1"/>
    </source>
</evidence>
<dbReference type="EMBL" id="JBHTKJ010000065">
    <property type="protein sequence ID" value="MFD1040268.1"/>
    <property type="molecule type" value="Genomic_DNA"/>
</dbReference>
<gene>
    <name evidence="2" type="ORF">ACFQ3N_17990</name>
</gene>
<accession>A0ABW3LPB8</accession>
<feature type="domain" description="Na+-translocating membrane potential-generating system MpsC" evidence="1">
    <location>
        <begin position="11"/>
        <end position="114"/>
    </location>
</feature>
<sequence>MSVTSTETRLLKKNVAQAYNKINQEIYATGVISQRINVSCDRLIIFAQHKRVPAFTALSKNFKELTTYADAALIAEFKSKLKKEIEDVTGLPVISVLKDYDTETEHACCVIIFEEKNF</sequence>
<name>A0ABW3LPB8_9BACI</name>
<organism evidence="2 3">
    <name type="scientific">Virgibacillus byunsanensis</name>
    <dbReference type="NCBI Taxonomy" id="570945"/>
    <lineage>
        <taxon>Bacteria</taxon>
        <taxon>Bacillati</taxon>
        <taxon>Bacillota</taxon>
        <taxon>Bacilli</taxon>
        <taxon>Bacillales</taxon>
        <taxon>Bacillaceae</taxon>
        <taxon>Virgibacillus</taxon>
    </lineage>
</organism>
<evidence type="ECO:0000259" key="1">
    <source>
        <dbReference type="Pfam" id="PF10057"/>
    </source>
</evidence>
<evidence type="ECO:0000313" key="3">
    <source>
        <dbReference type="Proteomes" id="UP001597040"/>
    </source>
</evidence>
<proteinExistence type="predicted"/>